<dbReference type="AlphaFoldDB" id="A0A8A4TQJ6"/>
<evidence type="ECO:0000313" key="4">
    <source>
        <dbReference type="Proteomes" id="UP000663929"/>
    </source>
</evidence>
<gene>
    <name evidence="3" type="ORF">J3U87_24805</name>
</gene>
<name>A0A8A4TQJ6_SULCO</name>
<dbReference type="PROSITE" id="PS50234">
    <property type="entry name" value="VWFA"/>
    <property type="match status" value="1"/>
</dbReference>
<feature type="compositionally biased region" description="Polar residues" evidence="1">
    <location>
        <begin position="439"/>
        <end position="449"/>
    </location>
</feature>
<evidence type="ECO:0000259" key="2">
    <source>
        <dbReference type="PROSITE" id="PS50234"/>
    </source>
</evidence>
<dbReference type="EMBL" id="CP071793">
    <property type="protein sequence ID" value="QTD48815.1"/>
    <property type="molecule type" value="Genomic_DNA"/>
</dbReference>
<feature type="compositionally biased region" description="Polar residues" evidence="1">
    <location>
        <begin position="471"/>
        <end position="483"/>
    </location>
</feature>
<evidence type="ECO:0000256" key="1">
    <source>
        <dbReference type="SAM" id="MobiDB-lite"/>
    </source>
</evidence>
<dbReference type="SUPFAM" id="SSF53300">
    <property type="entry name" value="vWA-like"/>
    <property type="match status" value="1"/>
</dbReference>
<accession>A0A8A4TQJ6</accession>
<dbReference type="Proteomes" id="UP000663929">
    <property type="component" value="Chromosome"/>
</dbReference>
<feature type="compositionally biased region" description="Basic and acidic residues" evidence="1">
    <location>
        <begin position="427"/>
        <end position="438"/>
    </location>
</feature>
<dbReference type="PANTHER" id="PTHR10579">
    <property type="entry name" value="CALCIUM-ACTIVATED CHLORIDE CHANNEL REGULATOR"/>
    <property type="match status" value="1"/>
</dbReference>
<dbReference type="Gene3D" id="3.40.50.410">
    <property type="entry name" value="von Willebrand factor, type A domain"/>
    <property type="match status" value="1"/>
</dbReference>
<organism evidence="3 4">
    <name type="scientific">Sulfidibacter corallicola</name>
    <dbReference type="NCBI Taxonomy" id="2818388"/>
    <lineage>
        <taxon>Bacteria</taxon>
        <taxon>Pseudomonadati</taxon>
        <taxon>Acidobacteriota</taxon>
        <taxon>Holophagae</taxon>
        <taxon>Acanthopleuribacterales</taxon>
        <taxon>Acanthopleuribacteraceae</taxon>
        <taxon>Sulfidibacter</taxon>
    </lineage>
</organism>
<dbReference type="PANTHER" id="PTHR10579:SF43">
    <property type="entry name" value="ZINC FINGER (C3HC4-TYPE RING FINGER) FAMILY PROTEIN"/>
    <property type="match status" value="1"/>
</dbReference>
<feature type="domain" description="VWFA" evidence="2">
    <location>
        <begin position="76"/>
        <end position="248"/>
    </location>
</feature>
<evidence type="ECO:0000313" key="3">
    <source>
        <dbReference type="EMBL" id="QTD48815.1"/>
    </source>
</evidence>
<keyword evidence="4" id="KW-1185">Reference proteome</keyword>
<protein>
    <submittedName>
        <fullName evidence="3">VWA domain-containing protein</fullName>
    </submittedName>
</protein>
<sequence>MMPCFSALLPYLFQVSLVFGGAACFGYMPNSGNDDLVLRVESEYEKVLEGPRSKVFIKVALDAPATATIRQRPDVNLALVLDRSGSMKGRKLREAKQGAVQAVYRLNPSDVFALVAYESTAQTLVPATRLDDMNSVLQAIEGIQIGQSTAIFAGVSLGAAEVRKNIGMSAVHRIVLLSDGIANVGPSSPEDMVRLGVALGKEGISVSTVGIGDDYNEDVMTALSQTSEGNTYYVKNVEELVGIFSRELGDVLSVYARDISVRVLFPKGVRPLSIVNHKGTIAGNEALVAINQLYGGQEKFLLFECEVLNATAGERRSIAEARVSYTHAGTKRSHHLTNSLAIRVTSSQNAVLASANTAVIRDNAVFQNTYVVDQAIQLADEGKEAQAVDELIKGSKALEQLGKINKDPALLKKSKEMESYAQSIEQRGMDKRTRKELRTTNVQEKTQQKILPKLPRSSVPDQPEKKDLPKKQQTQNQTPERKK</sequence>
<proteinExistence type="predicted"/>
<dbReference type="SMART" id="SM00327">
    <property type="entry name" value="VWA"/>
    <property type="match status" value="1"/>
</dbReference>
<dbReference type="InterPro" id="IPR002035">
    <property type="entry name" value="VWF_A"/>
</dbReference>
<dbReference type="InterPro" id="IPR036465">
    <property type="entry name" value="vWFA_dom_sf"/>
</dbReference>
<dbReference type="KEGG" id="scor:J3U87_24805"/>
<feature type="region of interest" description="Disordered" evidence="1">
    <location>
        <begin position="421"/>
        <end position="483"/>
    </location>
</feature>
<dbReference type="Pfam" id="PF00092">
    <property type="entry name" value="VWA"/>
    <property type="match status" value="1"/>
</dbReference>
<reference evidence="3" key="1">
    <citation type="submission" date="2021-03" db="EMBL/GenBank/DDBJ databases">
        <title>Acanthopleuribacteraceae sp. M133.</title>
        <authorList>
            <person name="Wang G."/>
        </authorList>
    </citation>
    <scope>NUCLEOTIDE SEQUENCE</scope>
    <source>
        <strain evidence="3">M133</strain>
    </source>
</reference>
<dbReference type="RefSeq" id="WP_237378466.1">
    <property type="nucleotide sequence ID" value="NZ_CP071793.1"/>
</dbReference>
<dbReference type="InterPro" id="IPR051266">
    <property type="entry name" value="CLCR"/>
</dbReference>